<dbReference type="InterPro" id="IPR007387">
    <property type="entry name" value="TRAP_DctQ"/>
</dbReference>
<dbReference type="GO" id="GO:0015740">
    <property type="term" value="P:C4-dicarboxylate transport"/>
    <property type="evidence" value="ECO:0007669"/>
    <property type="project" value="TreeGrafter"/>
</dbReference>
<dbReference type="AlphaFoldDB" id="A0A975U8L3"/>
<reference evidence="11" key="1">
    <citation type="submission" date="2021-06" db="EMBL/GenBank/DDBJ databases">
        <title>Vibrio nov. sp., novel gut bacterium isolated from Yellow Sea oyster.</title>
        <authorList>
            <person name="Muhammad N."/>
            <person name="Nguyen T.H."/>
            <person name="Lee Y.-J."/>
            <person name="Ko J."/>
            <person name="Kim S.-G."/>
        </authorList>
    </citation>
    <scope>NUCLEOTIDE SEQUENCE</scope>
    <source>
        <strain evidence="11">OG9-811</strain>
    </source>
</reference>
<protein>
    <recommendedName>
        <fullName evidence="9">TRAP transporter small permease protein</fullName>
    </recommendedName>
</protein>
<dbReference type="KEGG" id="vos:KNV97_02620"/>
<dbReference type="GO" id="GO:0022857">
    <property type="term" value="F:transmembrane transporter activity"/>
    <property type="evidence" value="ECO:0007669"/>
    <property type="project" value="UniProtKB-UniRule"/>
</dbReference>
<evidence type="ECO:0000256" key="8">
    <source>
        <dbReference type="ARBA" id="ARBA00038436"/>
    </source>
</evidence>
<name>A0A975U8L3_9VIBR</name>
<evidence type="ECO:0000313" key="11">
    <source>
        <dbReference type="EMBL" id="QXO16422.1"/>
    </source>
</evidence>
<comment type="function">
    <text evidence="9">Part of the tripartite ATP-independent periplasmic (TRAP) transport system.</text>
</comment>
<comment type="subcellular location">
    <subcellularLocation>
        <location evidence="1 9">Cell inner membrane</location>
        <topology evidence="1 9">Multi-pass membrane protein</topology>
    </subcellularLocation>
</comment>
<keyword evidence="3" id="KW-1003">Cell membrane</keyword>
<keyword evidence="4 9" id="KW-0997">Cell inner membrane</keyword>
<dbReference type="Proteomes" id="UP000694232">
    <property type="component" value="Chromosome 2"/>
</dbReference>
<dbReference type="RefSeq" id="WP_218562056.1">
    <property type="nucleotide sequence ID" value="NZ_CP076642.1"/>
</dbReference>
<dbReference type="InterPro" id="IPR055348">
    <property type="entry name" value="DctQ"/>
</dbReference>
<organism evidence="11 12">
    <name type="scientific">Vibrio ostreae</name>
    <dbReference type="NCBI Taxonomy" id="2841925"/>
    <lineage>
        <taxon>Bacteria</taxon>
        <taxon>Pseudomonadati</taxon>
        <taxon>Pseudomonadota</taxon>
        <taxon>Gammaproteobacteria</taxon>
        <taxon>Vibrionales</taxon>
        <taxon>Vibrionaceae</taxon>
        <taxon>Vibrio</taxon>
    </lineage>
</organism>
<dbReference type="GO" id="GO:0005886">
    <property type="term" value="C:plasma membrane"/>
    <property type="evidence" value="ECO:0007669"/>
    <property type="project" value="UniProtKB-SubCell"/>
</dbReference>
<proteinExistence type="inferred from homology"/>
<evidence type="ECO:0000256" key="7">
    <source>
        <dbReference type="ARBA" id="ARBA00023136"/>
    </source>
</evidence>
<evidence type="ECO:0000256" key="1">
    <source>
        <dbReference type="ARBA" id="ARBA00004429"/>
    </source>
</evidence>
<dbReference type="EMBL" id="CP076642">
    <property type="protein sequence ID" value="QXO16422.1"/>
    <property type="molecule type" value="Genomic_DNA"/>
</dbReference>
<gene>
    <name evidence="11" type="ORF">KNV97_02620</name>
</gene>
<evidence type="ECO:0000259" key="10">
    <source>
        <dbReference type="Pfam" id="PF04290"/>
    </source>
</evidence>
<evidence type="ECO:0000256" key="9">
    <source>
        <dbReference type="RuleBase" id="RU369079"/>
    </source>
</evidence>
<comment type="subunit">
    <text evidence="9">The complex comprises the extracytoplasmic solute receptor protein and the two transmembrane proteins.</text>
</comment>
<evidence type="ECO:0000256" key="4">
    <source>
        <dbReference type="ARBA" id="ARBA00022519"/>
    </source>
</evidence>
<feature type="transmembrane region" description="Helical" evidence="9">
    <location>
        <begin position="47"/>
        <end position="65"/>
    </location>
</feature>
<accession>A0A975U8L3</accession>
<sequence length="175" mass="19153">MDKLIGVINRGLSTFCIALSSVLVTCVVWQVFSRYVLNAPSTTTDELARFLFIWVGLLGAAYTLGQKRHLAIELLEQILENNPVKIGLLRLVVNIISIIFASVIMIYGGGKLMLQTLASGQVSPALSLQMGYVYSAIPLSGIFMLIYLSADFLTNLRTCKDGKTSEVDSVANQFK</sequence>
<feature type="transmembrane region" description="Helical" evidence="9">
    <location>
        <begin position="12"/>
        <end position="32"/>
    </location>
</feature>
<feature type="transmembrane region" description="Helical" evidence="9">
    <location>
        <begin position="130"/>
        <end position="150"/>
    </location>
</feature>
<keyword evidence="7 9" id="KW-0472">Membrane</keyword>
<evidence type="ECO:0000256" key="2">
    <source>
        <dbReference type="ARBA" id="ARBA00022448"/>
    </source>
</evidence>
<evidence type="ECO:0000256" key="3">
    <source>
        <dbReference type="ARBA" id="ARBA00022475"/>
    </source>
</evidence>
<dbReference type="PANTHER" id="PTHR35011:SF2">
    <property type="entry name" value="2,3-DIKETO-L-GULONATE TRAP TRANSPORTER SMALL PERMEASE PROTEIN YIAM"/>
    <property type="match status" value="1"/>
</dbReference>
<evidence type="ECO:0000313" key="12">
    <source>
        <dbReference type="Proteomes" id="UP000694232"/>
    </source>
</evidence>
<comment type="similarity">
    <text evidence="8 9">Belongs to the TRAP transporter small permease family.</text>
</comment>
<dbReference type="Pfam" id="PF04290">
    <property type="entry name" value="DctQ"/>
    <property type="match status" value="1"/>
</dbReference>
<feature type="domain" description="Tripartite ATP-independent periplasmic transporters DctQ component" evidence="10">
    <location>
        <begin position="23"/>
        <end position="157"/>
    </location>
</feature>
<evidence type="ECO:0000256" key="5">
    <source>
        <dbReference type="ARBA" id="ARBA00022692"/>
    </source>
</evidence>
<keyword evidence="2 9" id="KW-0813">Transport</keyword>
<evidence type="ECO:0000256" key="6">
    <source>
        <dbReference type="ARBA" id="ARBA00022989"/>
    </source>
</evidence>
<dbReference type="PANTHER" id="PTHR35011">
    <property type="entry name" value="2,3-DIKETO-L-GULONATE TRAP TRANSPORTER SMALL PERMEASE PROTEIN YIAM"/>
    <property type="match status" value="1"/>
</dbReference>
<keyword evidence="12" id="KW-1185">Reference proteome</keyword>
<keyword evidence="6 9" id="KW-1133">Transmembrane helix</keyword>
<feature type="transmembrane region" description="Helical" evidence="9">
    <location>
        <begin position="86"/>
        <end position="110"/>
    </location>
</feature>
<keyword evidence="5 9" id="KW-0812">Transmembrane</keyword>